<protein>
    <recommendedName>
        <fullName evidence="3">START domain-containing protein</fullName>
    </recommendedName>
</protein>
<dbReference type="Gene3D" id="3.30.530.20">
    <property type="match status" value="1"/>
</dbReference>
<dbReference type="EMBL" id="VJMJ01000239">
    <property type="protein sequence ID" value="KAF0725525.1"/>
    <property type="molecule type" value="Genomic_DNA"/>
</dbReference>
<dbReference type="PANTHER" id="PTHR13510:SF44">
    <property type="entry name" value="RABENOSYN-5"/>
    <property type="match status" value="1"/>
</dbReference>
<evidence type="ECO:0000313" key="1">
    <source>
        <dbReference type="EMBL" id="KAF0725525.1"/>
    </source>
</evidence>
<dbReference type="VEuPathDB" id="FungiDB:AeMF1_012135"/>
<sequence>MLKRSMSSTTRFPACPLTVAQEKQFRAQGAALLNKSIRDCEQTLADVDLHWKYVRLHQGLKVYKAKTNQAPSELMVTGIVRGSLHDLMNCMYSDDSFSFRLNSALLMPKEHLDCEVLHTIDVQTSDAPFRYNGIKWCATKWPGGTMHKPRDLCYFETTGITHARDSQGQVLEYGYSIMESIELPQCPHLDVYSIVRAKVSIRHIFRELPIGCTMVLTHCTIDPSGSLPSWMTDYSTLPQLLSVSRAAEVAESICLSRASLDKLATASISSSRSSSRLNFLSKRECALCGKEEFKLVKKRVVEAAGAGVKVTTKHFCPPCIATARIAPLPLPPPQPAADQTPTSSYYDPLARPCSLLSKPSSTTLYSDDLSEDLSELSSILEDSLPPPPPILDFDDEEADESVYSGLEFDCRSTSLSSSEITDTGSFLLTTQEDLESDTSITSNMLAQQLVQLNMTLDNTYDIMRRTRSRMNSLQSTGSK</sequence>
<dbReference type="SUPFAM" id="SSF55961">
    <property type="entry name" value="Bet v1-like"/>
    <property type="match status" value="1"/>
</dbReference>
<evidence type="ECO:0008006" key="3">
    <source>
        <dbReference type="Google" id="ProtNLM"/>
    </source>
</evidence>
<gene>
    <name evidence="1" type="ORF">Ae201684_016001</name>
</gene>
<evidence type="ECO:0000313" key="2">
    <source>
        <dbReference type="Proteomes" id="UP000481153"/>
    </source>
</evidence>
<dbReference type="Proteomes" id="UP000481153">
    <property type="component" value="Unassembled WGS sequence"/>
</dbReference>
<dbReference type="AlphaFoldDB" id="A0A6G0WDW7"/>
<comment type="caution">
    <text evidence="1">The sequence shown here is derived from an EMBL/GenBank/DDBJ whole genome shotgun (WGS) entry which is preliminary data.</text>
</comment>
<dbReference type="InterPro" id="IPR052727">
    <property type="entry name" value="Rab4/Rab5_effector"/>
</dbReference>
<reference evidence="1 2" key="1">
    <citation type="submission" date="2019-07" db="EMBL/GenBank/DDBJ databases">
        <title>Genomics analysis of Aphanomyces spp. identifies a new class of oomycete effector associated with host adaptation.</title>
        <authorList>
            <person name="Gaulin E."/>
        </authorList>
    </citation>
    <scope>NUCLEOTIDE SEQUENCE [LARGE SCALE GENOMIC DNA]</scope>
    <source>
        <strain evidence="1 2">ATCC 201684</strain>
    </source>
</reference>
<name>A0A6G0WDW7_9STRA</name>
<proteinExistence type="predicted"/>
<keyword evidence="2" id="KW-1185">Reference proteome</keyword>
<dbReference type="InterPro" id="IPR023393">
    <property type="entry name" value="START-like_dom_sf"/>
</dbReference>
<dbReference type="PANTHER" id="PTHR13510">
    <property type="entry name" value="FYVE-FINGER-CONTAINING RAB5 EFFECTOR PROTEIN RABENOSYN-5-RELATED"/>
    <property type="match status" value="1"/>
</dbReference>
<organism evidence="1 2">
    <name type="scientific">Aphanomyces euteiches</name>
    <dbReference type="NCBI Taxonomy" id="100861"/>
    <lineage>
        <taxon>Eukaryota</taxon>
        <taxon>Sar</taxon>
        <taxon>Stramenopiles</taxon>
        <taxon>Oomycota</taxon>
        <taxon>Saprolegniomycetes</taxon>
        <taxon>Saprolegniales</taxon>
        <taxon>Verrucalvaceae</taxon>
        <taxon>Aphanomyces</taxon>
    </lineage>
</organism>
<accession>A0A6G0WDW7</accession>